<accession>X6LDK3</accession>
<dbReference type="EMBL" id="ASPP01042057">
    <property type="protein sequence ID" value="ETO00083.1"/>
    <property type="molecule type" value="Genomic_DNA"/>
</dbReference>
<evidence type="ECO:0000313" key="1">
    <source>
        <dbReference type="EMBL" id="ETO00083.1"/>
    </source>
</evidence>
<proteinExistence type="predicted"/>
<keyword evidence="2" id="KW-1185">Reference proteome</keyword>
<name>X6LDK3_RETFI</name>
<gene>
    <name evidence="1" type="ORF">RFI_37376</name>
</gene>
<organism evidence="1 2">
    <name type="scientific">Reticulomyxa filosa</name>
    <dbReference type="NCBI Taxonomy" id="46433"/>
    <lineage>
        <taxon>Eukaryota</taxon>
        <taxon>Sar</taxon>
        <taxon>Rhizaria</taxon>
        <taxon>Retaria</taxon>
        <taxon>Foraminifera</taxon>
        <taxon>Monothalamids</taxon>
        <taxon>Reticulomyxidae</taxon>
        <taxon>Reticulomyxa</taxon>
    </lineage>
</organism>
<dbReference type="Proteomes" id="UP000023152">
    <property type="component" value="Unassembled WGS sequence"/>
</dbReference>
<dbReference type="AlphaFoldDB" id="X6LDK3"/>
<evidence type="ECO:0000313" key="2">
    <source>
        <dbReference type="Proteomes" id="UP000023152"/>
    </source>
</evidence>
<sequence>MKKGIELKKENEMDKIINKKKRMTNNTEQSEKRYHCFNANETRKDKMKIILFFKKMNKINVTNIFYYYYYYYFHYKAEIIQKFKTMSNEQLLSAKGVCKNLFFLKK</sequence>
<comment type="caution">
    <text evidence="1">The sequence shown here is derived from an EMBL/GenBank/DDBJ whole genome shotgun (WGS) entry which is preliminary data.</text>
</comment>
<reference evidence="1 2" key="1">
    <citation type="journal article" date="2013" name="Curr. Biol.">
        <title>The Genome of the Foraminiferan Reticulomyxa filosa.</title>
        <authorList>
            <person name="Glockner G."/>
            <person name="Hulsmann N."/>
            <person name="Schleicher M."/>
            <person name="Noegel A.A."/>
            <person name="Eichinger L."/>
            <person name="Gallinger C."/>
            <person name="Pawlowski J."/>
            <person name="Sierra R."/>
            <person name="Euteneuer U."/>
            <person name="Pillet L."/>
            <person name="Moustafa A."/>
            <person name="Platzer M."/>
            <person name="Groth M."/>
            <person name="Szafranski K."/>
            <person name="Schliwa M."/>
        </authorList>
    </citation>
    <scope>NUCLEOTIDE SEQUENCE [LARGE SCALE GENOMIC DNA]</scope>
</reference>
<protein>
    <submittedName>
        <fullName evidence="1">Uncharacterized protein</fullName>
    </submittedName>
</protein>